<reference evidence="2 3" key="1">
    <citation type="submission" date="2024-05" db="EMBL/GenBank/DDBJ databases">
        <title>Haplotype-resolved chromosome-level genome assembly of Huyou (Citrus changshanensis).</title>
        <authorList>
            <person name="Miao C."/>
            <person name="Chen W."/>
            <person name="Wu Y."/>
            <person name="Wang L."/>
            <person name="Zhao S."/>
            <person name="Grierson D."/>
            <person name="Xu C."/>
            <person name="Chen K."/>
        </authorList>
    </citation>
    <scope>NUCLEOTIDE SEQUENCE [LARGE SCALE GENOMIC DNA]</scope>
    <source>
        <strain evidence="2">01-14</strain>
        <tissue evidence="2">Leaf</tissue>
    </source>
</reference>
<feature type="compositionally biased region" description="Polar residues" evidence="1">
    <location>
        <begin position="12"/>
        <end position="21"/>
    </location>
</feature>
<feature type="region of interest" description="Disordered" evidence="1">
    <location>
        <begin position="1"/>
        <end position="44"/>
    </location>
</feature>
<protein>
    <submittedName>
        <fullName evidence="2">Uncharacterized protein</fullName>
    </submittedName>
</protein>
<dbReference type="Proteomes" id="UP001428341">
    <property type="component" value="Unassembled WGS sequence"/>
</dbReference>
<proteinExistence type="predicted"/>
<accession>A0AAP0M4H2</accession>
<sequence>MAESKPIKVDTLLSNQRQPRFSTPAPSPLPCQAAATTPAPVASTPDSNMEKIRLVVYCGGSWAKTSNGGDFYKAEGTTRLKIYVPRNIKYQELLRVLYDAIGISSTEFVITMKIIPKLNLPPYYARNSVKIDDDEHAKVLVRLNSNPALTTPLFVTMHPIRAAAAANSPHKKSDYMAEDAFSSSGARAELDKLIRFNRGKKRRILTREEEVMRKWRGRLCKQCGHNLRTCNKNPVSLHSRPKIK</sequence>
<evidence type="ECO:0000313" key="2">
    <source>
        <dbReference type="EMBL" id="KAK9194452.1"/>
    </source>
</evidence>
<organism evidence="2 3">
    <name type="scientific">Citrus x changshan-huyou</name>
    <dbReference type="NCBI Taxonomy" id="2935761"/>
    <lineage>
        <taxon>Eukaryota</taxon>
        <taxon>Viridiplantae</taxon>
        <taxon>Streptophyta</taxon>
        <taxon>Embryophyta</taxon>
        <taxon>Tracheophyta</taxon>
        <taxon>Spermatophyta</taxon>
        <taxon>Magnoliopsida</taxon>
        <taxon>eudicotyledons</taxon>
        <taxon>Gunneridae</taxon>
        <taxon>Pentapetalae</taxon>
        <taxon>rosids</taxon>
        <taxon>malvids</taxon>
        <taxon>Sapindales</taxon>
        <taxon>Rutaceae</taxon>
        <taxon>Aurantioideae</taxon>
        <taxon>Citrus</taxon>
    </lineage>
</organism>
<name>A0AAP0M4H2_9ROSI</name>
<keyword evidence="3" id="KW-1185">Reference proteome</keyword>
<gene>
    <name evidence="2" type="ORF">WN944_005159</name>
</gene>
<feature type="compositionally biased region" description="Low complexity" evidence="1">
    <location>
        <begin position="30"/>
        <end position="44"/>
    </location>
</feature>
<dbReference type="EMBL" id="JBCGBO010000006">
    <property type="protein sequence ID" value="KAK9194452.1"/>
    <property type="molecule type" value="Genomic_DNA"/>
</dbReference>
<evidence type="ECO:0000256" key="1">
    <source>
        <dbReference type="SAM" id="MobiDB-lite"/>
    </source>
</evidence>
<dbReference type="AlphaFoldDB" id="A0AAP0M4H2"/>
<evidence type="ECO:0000313" key="3">
    <source>
        <dbReference type="Proteomes" id="UP001428341"/>
    </source>
</evidence>
<comment type="caution">
    <text evidence="2">The sequence shown here is derived from an EMBL/GenBank/DDBJ whole genome shotgun (WGS) entry which is preliminary data.</text>
</comment>